<keyword evidence="9 13" id="KW-0418">Kinase</keyword>
<dbReference type="HOGENOM" id="CLU_038816_6_0_0"/>
<dbReference type="GO" id="GO:0005886">
    <property type="term" value="C:plasma membrane"/>
    <property type="evidence" value="ECO:0007669"/>
    <property type="project" value="TreeGrafter"/>
</dbReference>
<comment type="catalytic activity">
    <reaction evidence="13">
        <text>a lipid A disaccharide + ATP = a lipid IVA + ADP + H(+)</text>
        <dbReference type="Rhea" id="RHEA:67840"/>
        <dbReference type="ChEBI" id="CHEBI:15378"/>
        <dbReference type="ChEBI" id="CHEBI:30616"/>
        <dbReference type="ChEBI" id="CHEBI:176343"/>
        <dbReference type="ChEBI" id="CHEBI:176425"/>
        <dbReference type="ChEBI" id="CHEBI:456216"/>
        <dbReference type="EC" id="2.7.1.130"/>
    </reaction>
</comment>
<gene>
    <name evidence="13" type="primary">lpxK</name>
    <name evidence="14" type="ordered locus">Dester_0304</name>
</gene>
<evidence type="ECO:0000256" key="12">
    <source>
        <dbReference type="ARBA" id="ARBA00029757"/>
    </source>
</evidence>
<dbReference type="STRING" id="868864.Dester_0304"/>
<dbReference type="Proteomes" id="UP000007102">
    <property type="component" value="Chromosome"/>
</dbReference>
<dbReference type="Pfam" id="PF02606">
    <property type="entry name" value="LpxK"/>
    <property type="match status" value="1"/>
</dbReference>
<dbReference type="NCBIfam" id="TIGR00682">
    <property type="entry name" value="lpxK"/>
    <property type="match status" value="1"/>
</dbReference>
<evidence type="ECO:0000256" key="6">
    <source>
        <dbReference type="ARBA" id="ARBA00022556"/>
    </source>
</evidence>
<evidence type="ECO:0000313" key="14">
    <source>
        <dbReference type="EMBL" id="ADY72960.1"/>
    </source>
</evidence>
<dbReference type="PANTHER" id="PTHR42724:SF1">
    <property type="entry name" value="TETRAACYLDISACCHARIDE 4'-KINASE, MITOCHONDRIAL-RELATED"/>
    <property type="match status" value="1"/>
</dbReference>
<dbReference type="InParanoid" id="F0S1V5"/>
<reference evidence="14 15" key="1">
    <citation type="journal article" date="2011" name="Stand. Genomic Sci.">
        <title>Complete genome sequence of the thermophilic sulfur-reducer Desulfurobacterium thermolithotrophum type strain (BSA(T)) from a deep-sea hydrothermal vent.</title>
        <authorList>
            <person name="Goker M."/>
            <person name="Daligault H."/>
            <person name="Mwirichia R."/>
            <person name="Lapidus A."/>
            <person name="Lucas S."/>
            <person name="Deshpande S."/>
            <person name="Pagani I."/>
            <person name="Tapia R."/>
            <person name="Cheng J.F."/>
            <person name="Goodwin L."/>
            <person name="Pitluck S."/>
            <person name="Liolios K."/>
            <person name="Ivanova N."/>
            <person name="Mavromatis K."/>
            <person name="Mikhailova N."/>
            <person name="Pati A."/>
            <person name="Chen A."/>
            <person name="Palaniappan K."/>
            <person name="Han C."/>
            <person name="Land M."/>
            <person name="Hauser L."/>
            <person name="Pan C."/>
            <person name="Brambilla E.M."/>
            <person name="Rohde M."/>
            <person name="Spring S."/>
            <person name="Sikorski J."/>
            <person name="Wirth R."/>
            <person name="Detter J.C."/>
            <person name="Woyke T."/>
            <person name="Bristow J."/>
            <person name="Eisen J.A."/>
            <person name="Markowitz V."/>
            <person name="Hugenholtz P."/>
            <person name="Kyrpides N.C."/>
            <person name="Klenk H.P."/>
        </authorList>
    </citation>
    <scope>NUCLEOTIDE SEQUENCE [LARGE SCALE GENOMIC DNA]</scope>
    <source>
        <strain evidence="15">DSM 11699 / BSA</strain>
    </source>
</reference>
<keyword evidence="10 13" id="KW-0067">ATP-binding</keyword>
<organism evidence="14 15">
    <name type="scientific">Desulfurobacterium thermolithotrophum (strain DSM 11699 / BSA)</name>
    <dbReference type="NCBI Taxonomy" id="868864"/>
    <lineage>
        <taxon>Bacteria</taxon>
        <taxon>Pseudomonadati</taxon>
        <taxon>Aquificota</taxon>
        <taxon>Aquificia</taxon>
        <taxon>Desulfurobacteriales</taxon>
        <taxon>Desulfurobacteriaceae</taxon>
        <taxon>Desulfurobacterium</taxon>
    </lineage>
</organism>
<comment type="similarity">
    <text evidence="13">Belongs to the LpxK family.</text>
</comment>
<dbReference type="eggNOG" id="COG1663">
    <property type="taxonomic scope" value="Bacteria"/>
</dbReference>
<dbReference type="EC" id="2.7.1.130" evidence="3 13"/>
<dbReference type="EMBL" id="CP002543">
    <property type="protein sequence ID" value="ADY72960.1"/>
    <property type="molecule type" value="Genomic_DNA"/>
</dbReference>
<dbReference type="UniPathway" id="UPA00359">
    <property type="reaction ID" value="UER00482"/>
</dbReference>
<keyword evidence="11 13" id="KW-0443">Lipid metabolism</keyword>
<comment type="pathway">
    <text evidence="2 13">Glycolipid biosynthesis; lipid IV(A) biosynthesis; lipid IV(A) from (3R)-3-hydroxytetradecanoyl-[acyl-carrier-protein] and UDP-N-acetyl-alpha-D-glucosamine: step 6/6.</text>
</comment>
<dbReference type="GO" id="GO:0009244">
    <property type="term" value="P:lipopolysaccharide core region biosynthetic process"/>
    <property type="evidence" value="ECO:0007669"/>
    <property type="project" value="TreeGrafter"/>
</dbReference>
<protein>
    <recommendedName>
        <fullName evidence="4 13">Tetraacyldisaccharide 4'-kinase</fullName>
        <ecNumber evidence="3 13">2.7.1.130</ecNumber>
    </recommendedName>
    <alternativeName>
        <fullName evidence="12 13">Lipid A 4'-kinase</fullName>
    </alternativeName>
</protein>
<dbReference type="FunCoup" id="F0S1V5">
    <property type="interactions" value="179"/>
</dbReference>
<dbReference type="HAMAP" id="MF_00409">
    <property type="entry name" value="LpxK"/>
    <property type="match status" value="1"/>
</dbReference>
<keyword evidence="6 13" id="KW-0441">Lipid A biosynthesis</keyword>
<dbReference type="KEGG" id="dte:Dester_0304"/>
<dbReference type="OrthoDB" id="9789797at2"/>
<evidence type="ECO:0000256" key="13">
    <source>
        <dbReference type="HAMAP-Rule" id="MF_00409"/>
    </source>
</evidence>
<sequence length="367" mass="41932">MNLNKLRLKALRKEGIGVFLFPVLWSLSKLYCFGAEVRNFLYSNGFLESKAFPFPVISVGNIVAGGSGKTPLTESIYLILEEMGFSPAIVSRGYKGKEKGPAFATDNVELFGDEASLYAVKGYKTIVSKNKLKGIEYAFLKGANVVILDDGFQYRKLLPKINIAVIDPFNPFGDNYCLPLGLLREAPKNLERADCFVITRSNLIDSKRLNSLELYLRSFRKPIFLAEQVFKFWINESFERTEPPEREIDVFCGIGNPSQFVEMLINMGYKVRNYVIYDDHHAYTQDDIKELKRFKNLVTTEKDLIKLRKSGLRLKAPVIRFDAYGLKEYLSSNIENTEKLEEEVERGFIPSGISTFKGESFFNKENW</sequence>
<dbReference type="InterPro" id="IPR003758">
    <property type="entry name" value="LpxK"/>
</dbReference>
<keyword evidence="8 13" id="KW-0547">Nucleotide-binding</keyword>
<evidence type="ECO:0000256" key="11">
    <source>
        <dbReference type="ARBA" id="ARBA00023098"/>
    </source>
</evidence>
<dbReference type="GO" id="GO:0009029">
    <property type="term" value="F:lipid-A 4'-kinase activity"/>
    <property type="evidence" value="ECO:0007669"/>
    <property type="project" value="UniProtKB-UniRule"/>
</dbReference>
<name>F0S1V5_DESTD</name>
<keyword evidence="7 13" id="KW-0808">Transferase</keyword>
<dbReference type="SUPFAM" id="SSF52540">
    <property type="entry name" value="P-loop containing nucleoside triphosphate hydrolases"/>
    <property type="match status" value="1"/>
</dbReference>
<dbReference type="AlphaFoldDB" id="F0S1V5"/>
<dbReference type="RefSeq" id="WP_013637919.1">
    <property type="nucleotide sequence ID" value="NC_015185.1"/>
</dbReference>
<feature type="binding site" evidence="13">
    <location>
        <begin position="63"/>
        <end position="70"/>
    </location>
    <ligand>
        <name>ATP</name>
        <dbReference type="ChEBI" id="CHEBI:30616"/>
    </ligand>
</feature>
<evidence type="ECO:0000256" key="10">
    <source>
        <dbReference type="ARBA" id="ARBA00022840"/>
    </source>
</evidence>
<evidence type="ECO:0000256" key="1">
    <source>
        <dbReference type="ARBA" id="ARBA00002274"/>
    </source>
</evidence>
<evidence type="ECO:0000313" key="15">
    <source>
        <dbReference type="Proteomes" id="UP000007102"/>
    </source>
</evidence>
<dbReference type="GO" id="GO:0005524">
    <property type="term" value="F:ATP binding"/>
    <property type="evidence" value="ECO:0007669"/>
    <property type="project" value="UniProtKB-UniRule"/>
</dbReference>
<evidence type="ECO:0000256" key="5">
    <source>
        <dbReference type="ARBA" id="ARBA00022516"/>
    </source>
</evidence>
<evidence type="ECO:0000256" key="2">
    <source>
        <dbReference type="ARBA" id="ARBA00004870"/>
    </source>
</evidence>
<reference evidence="15" key="2">
    <citation type="submission" date="2011-02" db="EMBL/GenBank/DDBJ databases">
        <title>The complete genome of Desulfurobacterium thermolithotrophum DSM 11699.</title>
        <authorList>
            <consortium name="US DOE Joint Genome Institute (JGI-PGF)"/>
            <person name="Lucas S."/>
            <person name="Copeland A."/>
            <person name="Lapidus A."/>
            <person name="Bruce D."/>
            <person name="Goodwin L."/>
            <person name="Pitluck S."/>
            <person name="Kyrpides N."/>
            <person name="Mavromatis K."/>
            <person name="Pagani I."/>
            <person name="Ivanova N."/>
            <person name="Mikhailova N."/>
            <person name="Daligault H."/>
            <person name="Detter J.C."/>
            <person name="Tapia R."/>
            <person name="Han C."/>
            <person name="Land M."/>
            <person name="Hauser L."/>
            <person name="Markowitz V."/>
            <person name="Cheng J.-F."/>
            <person name="Hugenholtz P."/>
            <person name="Woyke T."/>
            <person name="Wu D."/>
            <person name="Spring S."/>
            <person name="Brambilla E."/>
            <person name="Klenk H.-P."/>
            <person name="Eisen J.A."/>
        </authorList>
    </citation>
    <scope>NUCLEOTIDE SEQUENCE [LARGE SCALE GENOMIC DNA]</scope>
    <source>
        <strain evidence="15">DSM 11699 / BSA</strain>
    </source>
</reference>
<evidence type="ECO:0000256" key="8">
    <source>
        <dbReference type="ARBA" id="ARBA00022741"/>
    </source>
</evidence>
<proteinExistence type="inferred from homology"/>
<keyword evidence="15" id="KW-1185">Reference proteome</keyword>
<dbReference type="InterPro" id="IPR027417">
    <property type="entry name" value="P-loop_NTPase"/>
</dbReference>
<evidence type="ECO:0000256" key="7">
    <source>
        <dbReference type="ARBA" id="ARBA00022679"/>
    </source>
</evidence>
<evidence type="ECO:0000256" key="9">
    <source>
        <dbReference type="ARBA" id="ARBA00022777"/>
    </source>
</evidence>
<comment type="function">
    <text evidence="1 13">Transfers the gamma-phosphate of ATP to the 4'-position of a tetraacyldisaccharide 1-phosphate intermediate (termed DS-1-P) to form tetraacyldisaccharide 1,4'-bis-phosphate (lipid IVA).</text>
</comment>
<dbReference type="PANTHER" id="PTHR42724">
    <property type="entry name" value="TETRAACYLDISACCHARIDE 4'-KINASE"/>
    <property type="match status" value="1"/>
</dbReference>
<keyword evidence="5 13" id="KW-0444">Lipid biosynthesis</keyword>
<evidence type="ECO:0000256" key="3">
    <source>
        <dbReference type="ARBA" id="ARBA00012071"/>
    </source>
</evidence>
<accession>F0S1V5</accession>
<evidence type="ECO:0000256" key="4">
    <source>
        <dbReference type="ARBA" id="ARBA00016436"/>
    </source>
</evidence>
<dbReference type="GO" id="GO:0009245">
    <property type="term" value="P:lipid A biosynthetic process"/>
    <property type="evidence" value="ECO:0007669"/>
    <property type="project" value="UniProtKB-UniRule"/>
</dbReference>